<feature type="non-terminal residue" evidence="1">
    <location>
        <position position="1"/>
    </location>
</feature>
<evidence type="ECO:0008006" key="3">
    <source>
        <dbReference type="Google" id="ProtNLM"/>
    </source>
</evidence>
<organism evidence="1 2">
    <name type="scientific">Dendrothele bispora (strain CBS 962.96)</name>
    <dbReference type="NCBI Taxonomy" id="1314807"/>
    <lineage>
        <taxon>Eukaryota</taxon>
        <taxon>Fungi</taxon>
        <taxon>Dikarya</taxon>
        <taxon>Basidiomycota</taxon>
        <taxon>Agaricomycotina</taxon>
        <taxon>Agaricomycetes</taxon>
        <taxon>Agaricomycetidae</taxon>
        <taxon>Agaricales</taxon>
        <taxon>Agaricales incertae sedis</taxon>
        <taxon>Dendrothele</taxon>
    </lineage>
</organism>
<dbReference type="SUPFAM" id="SSF52540">
    <property type="entry name" value="P-loop containing nucleoside triphosphate hydrolases"/>
    <property type="match status" value="1"/>
</dbReference>
<gene>
    <name evidence="1" type="ORF">K435DRAFT_605899</name>
</gene>
<evidence type="ECO:0000313" key="2">
    <source>
        <dbReference type="Proteomes" id="UP000297245"/>
    </source>
</evidence>
<protein>
    <recommendedName>
        <fullName evidence="3">Helicase C-terminal domain-containing protein</fullName>
    </recommendedName>
</protein>
<accession>A0A4S8KLV4</accession>
<dbReference type="InterPro" id="IPR027417">
    <property type="entry name" value="P-loop_NTPase"/>
</dbReference>
<name>A0A4S8KLV4_DENBC</name>
<proteinExistence type="predicted"/>
<sequence>FGILAFAYTHENVSTARREGRDINKEIADCCYRIICVDPEHLREPEWIRISDSPKFCSNVVFGCAEEAHIIDEWGSTFRDMFRHIGAFFRGRLPSSISVFAITATMIPGAPFQSLLPYLNQQRKTIIHVRTIELGYRIFVYLFRNAPQTSNRHHRMRMYHSLAPDKYNQKTIELLSTDPRCQIVIATKAFSLGIHAETLLDSITVG</sequence>
<evidence type="ECO:0000313" key="1">
    <source>
        <dbReference type="EMBL" id="THU76188.1"/>
    </source>
</evidence>
<dbReference type="EMBL" id="ML181099">
    <property type="protein sequence ID" value="THU76188.1"/>
    <property type="molecule type" value="Genomic_DNA"/>
</dbReference>
<feature type="non-terminal residue" evidence="1">
    <location>
        <position position="206"/>
    </location>
</feature>
<dbReference type="Proteomes" id="UP000297245">
    <property type="component" value="Unassembled WGS sequence"/>
</dbReference>
<keyword evidence="2" id="KW-1185">Reference proteome</keyword>
<dbReference type="OrthoDB" id="3260945at2759"/>
<reference evidence="1 2" key="1">
    <citation type="journal article" date="2019" name="Nat. Ecol. Evol.">
        <title>Megaphylogeny resolves global patterns of mushroom evolution.</title>
        <authorList>
            <person name="Varga T."/>
            <person name="Krizsan K."/>
            <person name="Foldi C."/>
            <person name="Dima B."/>
            <person name="Sanchez-Garcia M."/>
            <person name="Sanchez-Ramirez S."/>
            <person name="Szollosi G.J."/>
            <person name="Szarkandi J.G."/>
            <person name="Papp V."/>
            <person name="Albert L."/>
            <person name="Andreopoulos W."/>
            <person name="Angelini C."/>
            <person name="Antonin V."/>
            <person name="Barry K.W."/>
            <person name="Bougher N.L."/>
            <person name="Buchanan P."/>
            <person name="Buyck B."/>
            <person name="Bense V."/>
            <person name="Catcheside P."/>
            <person name="Chovatia M."/>
            <person name="Cooper J."/>
            <person name="Damon W."/>
            <person name="Desjardin D."/>
            <person name="Finy P."/>
            <person name="Geml J."/>
            <person name="Haridas S."/>
            <person name="Hughes K."/>
            <person name="Justo A."/>
            <person name="Karasinski D."/>
            <person name="Kautmanova I."/>
            <person name="Kiss B."/>
            <person name="Kocsube S."/>
            <person name="Kotiranta H."/>
            <person name="LaButti K.M."/>
            <person name="Lechner B.E."/>
            <person name="Liimatainen K."/>
            <person name="Lipzen A."/>
            <person name="Lukacs Z."/>
            <person name="Mihaltcheva S."/>
            <person name="Morgado L.N."/>
            <person name="Niskanen T."/>
            <person name="Noordeloos M.E."/>
            <person name="Ohm R.A."/>
            <person name="Ortiz-Santana B."/>
            <person name="Ovrebo C."/>
            <person name="Racz N."/>
            <person name="Riley R."/>
            <person name="Savchenko A."/>
            <person name="Shiryaev A."/>
            <person name="Soop K."/>
            <person name="Spirin V."/>
            <person name="Szebenyi C."/>
            <person name="Tomsovsky M."/>
            <person name="Tulloss R.E."/>
            <person name="Uehling J."/>
            <person name="Grigoriev I.V."/>
            <person name="Vagvolgyi C."/>
            <person name="Papp T."/>
            <person name="Martin F.M."/>
            <person name="Miettinen O."/>
            <person name="Hibbett D.S."/>
            <person name="Nagy L.G."/>
        </authorList>
    </citation>
    <scope>NUCLEOTIDE SEQUENCE [LARGE SCALE GENOMIC DNA]</scope>
    <source>
        <strain evidence="1 2">CBS 962.96</strain>
    </source>
</reference>
<dbReference type="Gene3D" id="3.40.50.300">
    <property type="entry name" value="P-loop containing nucleotide triphosphate hydrolases"/>
    <property type="match status" value="2"/>
</dbReference>
<dbReference type="AlphaFoldDB" id="A0A4S8KLV4"/>